<keyword evidence="1" id="KW-0472">Membrane</keyword>
<evidence type="ECO:0000313" key="3">
    <source>
        <dbReference type="Proteomes" id="UP001597497"/>
    </source>
</evidence>
<gene>
    <name evidence="2" type="ORF">ACFSUC_09160</name>
</gene>
<dbReference type="PROSITE" id="PS51257">
    <property type="entry name" value="PROKAR_LIPOPROTEIN"/>
    <property type="match status" value="1"/>
</dbReference>
<keyword evidence="1" id="KW-1133">Transmembrane helix</keyword>
<feature type="transmembrane region" description="Helical" evidence="1">
    <location>
        <begin position="12"/>
        <end position="32"/>
    </location>
</feature>
<dbReference type="RefSeq" id="WP_379929246.1">
    <property type="nucleotide sequence ID" value="NZ_JBHUMM010000014.1"/>
</dbReference>
<feature type="transmembrane region" description="Helical" evidence="1">
    <location>
        <begin position="252"/>
        <end position="275"/>
    </location>
</feature>
<sequence>MKWIHPFYRLNLLIQTVLILISTACISLLYGLSYLDDINMMNNGFVNQEAITFIIPDEEPSFKQIKEPFILFQQDTRLPEKKWVWVNGNIRLPIENSTYRSYLNAGKNIVVNGLQHRLGPLPAEYIYAGHFQETNSYKLQREIWFIPAAYKVDMTNGNLFTFVTFKEHGQRFREMINDSSVKIIDKELLGTYSMSSNSIMIKGLQASLGFLVLAFIAVHMFWAMKQKMMIQILHLHGHTSWMIWKRVMMKEAIISFVFSMLLLIMANVVQLQIFPLWNQSWLSDATMWLWVANLYIWSSGGVFVYRYVRMRGGKS</sequence>
<reference evidence="3" key="1">
    <citation type="journal article" date="2019" name="Int. J. Syst. Evol. Microbiol.">
        <title>The Global Catalogue of Microorganisms (GCM) 10K type strain sequencing project: providing services to taxonomists for standard genome sequencing and annotation.</title>
        <authorList>
            <consortium name="The Broad Institute Genomics Platform"/>
            <consortium name="The Broad Institute Genome Sequencing Center for Infectious Disease"/>
            <person name="Wu L."/>
            <person name="Ma J."/>
        </authorList>
    </citation>
    <scope>NUCLEOTIDE SEQUENCE [LARGE SCALE GENOMIC DNA]</scope>
    <source>
        <strain evidence="3">KCTC 33676</strain>
    </source>
</reference>
<name>A0ABW5RBM1_9BACL</name>
<comment type="caution">
    <text evidence="2">The sequence shown here is derived from an EMBL/GenBank/DDBJ whole genome shotgun (WGS) entry which is preliminary data.</text>
</comment>
<evidence type="ECO:0000256" key="1">
    <source>
        <dbReference type="SAM" id="Phobius"/>
    </source>
</evidence>
<protein>
    <recommendedName>
        <fullName evidence="4">MacB-like periplasmic core domain-containing protein</fullName>
    </recommendedName>
</protein>
<dbReference type="Proteomes" id="UP001597497">
    <property type="component" value="Unassembled WGS sequence"/>
</dbReference>
<dbReference type="EMBL" id="JBHUMM010000014">
    <property type="protein sequence ID" value="MFD2671774.1"/>
    <property type="molecule type" value="Genomic_DNA"/>
</dbReference>
<organism evidence="2 3">
    <name type="scientific">Marinicrinis sediminis</name>
    <dbReference type="NCBI Taxonomy" id="1652465"/>
    <lineage>
        <taxon>Bacteria</taxon>
        <taxon>Bacillati</taxon>
        <taxon>Bacillota</taxon>
        <taxon>Bacilli</taxon>
        <taxon>Bacillales</taxon>
        <taxon>Paenibacillaceae</taxon>
    </lineage>
</organism>
<proteinExistence type="predicted"/>
<feature type="transmembrane region" description="Helical" evidence="1">
    <location>
        <begin position="287"/>
        <end position="308"/>
    </location>
</feature>
<evidence type="ECO:0000313" key="2">
    <source>
        <dbReference type="EMBL" id="MFD2671774.1"/>
    </source>
</evidence>
<evidence type="ECO:0008006" key="4">
    <source>
        <dbReference type="Google" id="ProtNLM"/>
    </source>
</evidence>
<keyword evidence="1" id="KW-0812">Transmembrane</keyword>
<keyword evidence="3" id="KW-1185">Reference proteome</keyword>
<feature type="transmembrane region" description="Helical" evidence="1">
    <location>
        <begin position="199"/>
        <end position="222"/>
    </location>
</feature>
<accession>A0ABW5RBM1</accession>